<sequence length="379" mass="43195">MATAQLRARLIQIDEKVSCLDFQLAQLHAERQTITQELAAAAALYPVLTLPHDIVSKIFLQCIDGYEIGIPVTLASVCSPWRVVALHTHGIWTQFEARLGQDRNPQPVEDLFRIYVSRSGCLPLDIRMHGPDSRKPTHENIFRLLGECSTRWRNVYLDTFGPVVLPDYIQGPFPRLRRFRLASSGPLPNLLDAQNLAEVGFLEMDVPAEWRFPLPWSQLTILRFTHVGLLGCIKVLEHTPNLELLKVESEDYMERAIFPPRALLLPRLHTLILRLCESQRILPYLILPVLREIDIGDYALWWWRSEIEELLTRSGCALETLRLSFTNIDDGGQAVTDLLEVAPTVRNLIVSCHGFDSEAFTSFLDGFIRDPPCSRLWSP</sequence>
<proteinExistence type="predicted"/>
<evidence type="ECO:0000313" key="2">
    <source>
        <dbReference type="Proteomes" id="UP001221142"/>
    </source>
</evidence>
<organism evidence="1 2">
    <name type="scientific">Roridomyces roridus</name>
    <dbReference type="NCBI Taxonomy" id="1738132"/>
    <lineage>
        <taxon>Eukaryota</taxon>
        <taxon>Fungi</taxon>
        <taxon>Dikarya</taxon>
        <taxon>Basidiomycota</taxon>
        <taxon>Agaricomycotina</taxon>
        <taxon>Agaricomycetes</taxon>
        <taxon>Agaricomycetidae</taxon>
        <taxon>Agaricales</taxon>
        <taxon>Marasmiineae</taxon>
        <taxon>Mycenaceae</taxon>
        <taxon>Roridomyces</taxon>
    </lineage>
</organism>
<protein>
    <recommendedName>
        <fullName evidence="3">F-box domain-containing protein</fullName>
    </recommendedName>
</protein>
<dbReference type="SUPFAM" id="SSF52047">
    <property type="entry name" value="RNI-like"/>
    <property type="match status" value="1"/>
</dbReference>
<evidence type="ECO:0000313" key="1">
    <source>
        <dbReference type="EMBL" id="KAJ7606330.1"/>
    </source>
</evidence>
<dbReference type="AlphaFoldDB" id="A0AAD7B0F1"/>
<keyword evidence="2" id="KW-1185">Reference proteome</keyword>
<reference evidence="1" key="1">
    <citation type="submission" date="2023-03" db="EMBL/GenBank/DDBJ databases">
        <title>Massive genome expansion in bonnet fungi (Mycena s.s.) driven by repeated elements and novel gene families across ecological guilds.</title>
        <authorList>
            <consortium name="Lawrence Berkeley National Laboratory"/>
            <person name="Harder C.B."/>
            <person name="Miyauchi S."/>
            <person name="Viragh M."/>
            <person name="Kuo A."/>
            <person name="Thoen E."/>
            <person name="Andreopoulos B."/>
            <person name="Lu D."/>
            <person name="Skrede I."/>
            <person name="Drula E."/>
            <person name="Henrissat B."/>
            <person name="Morin E."/>
            <person name="Kohler A."/>
            <person name="Barry K."/>
            <person name="LaButti K."/>
            <person name="Morin E."/>
            <person name="Salamov A."/>
            <person name="Lipzen A."/>
            <person name="Mereny Z."/>
            <person name="Hegedus B."/>
            <person name="Baldrian P."/>
            <person name="Stursova M."/>
            <person name="Weitz H."/>
            <person name="Taylor A."/>
            <person name="Grigoriev I.V."/>
            <person name="Nagy L.G."/>
            <person name="Martin F."/>
            <person name="Kauserud H."/>
        </authorList>
    </citation>
    <scope>NUCLEOTIDE SEQUENCE</scope>
    <source>
        <strain evidence="1">9284</strain>
    </source>
</reference>
<dbReference type="InterPro" id="IPR032675">
    <property type="entry name" value="LRR_dom_sf"/>
</dbReference>
<evidence type="ECO:0008006" key="3">
    <source>
        <dbReference type="Google" id="ProtNLM"/>
    </source>
</evidence>
<name>A0AAD7B0F1_9AGAR</name>
<dbReference type="Gene3D" id="3.80.10.10">
    <property type="entry name" value="Ribonuclease Inhibitor"/>
    <property type="match status" value="1"/>
</dbReference>
<dbReference type="EMBL" id="JARKIF010000060">
    <property type="protein sequence ID" value="KAJ7606330.1"/>
    <property type="molecule type" value="Genomic_DNA"/>
</dbReference>
<accession>A0AAD7B0F1</accession>
<dbReference type="Proteomes" id="UP001221142">
    <property type="component" value="Unassembled WGS sequence"/>
</dbReference>
<gene>
    <name evidence="1" type="ORF">FB45DRAFT_1139850</name>
</gene>
<comment type="caution">
    <text evidence="1">The sequence shown here is derived from an EMBL/GenBank/DDBJ whole genome shotgun (WGS) entry which is preliminary data.</text>
</comment>